<protein>
    <submittedName>
        <fullName evidence="1">Uncharacterized protein</fullName>
    </submittedName>
</protein>
<organism evidence="1 2">
    <name type="scientific">Persicobacter psychrovividus</name>
    <dbReference type="NCBI Taxonomy" id="387638"/>
    <lineage>
        <taxon>Bacteria</taxon>
        <taxon>Pseudomonadati</taxon>
        <taxon>Bacteroidota</taxon>
        <taxon>Cytophagia</taxon>
        <taxon>Cytophagales</taxon>
        <taxon>Persicobacteraceae</taxon>
        <taxon>Persicobacter</taxon>
    </lineage>
</organism>
<sequence length="50" mass="5422">MGFFAFALYNYSSAKITVDGAGATFKCKKPKYGAVLDFLKGVWPPIIAAF</sequence>
<evidence type="ECO:0000313" key="2">
    <source>
        <dbReference type="Proteomes" id="UP001354989"/>
    </source>
</evidence>
<dbReference type="EMBL" id="AP025292">
    <property type="protein sequence ID" value="BDC98912.1"/>
    <property type="molecule type" value="Genomic_DNA"/>
</dbReference>
<reference evidence="1 2" key="1">
    <citation type="submission" date="2021-12" db="EMBL/GenBank/DDBJ databases">
        <title>Genome sequencing of bacteria with rrn-lacking chromosome and rrn-plasmid.</title>
        <authorList>
            <person name="Anda M."/>
            <person name="Iwasaki W."/>
        </authorList>
    </citation>
    <scope>NUCLEOTIDE SEQUENCE [LARGE SCALE GENOMIC DNA]</scope>
    <source>
        <strain evidence="1 2">NBRC 101262</strain>
    </source>
</reference>
<name>A0ABM7VD89_9BACT</name>
<accession>A0ABM7VD89</accession>
<keyword evidence="2" id="KW-1185">Reference proteome</keyword>
<evidence type="ECO:0000313" key="1">
    <source>
        <dbReference type="EMBL" id="BDC98912.1"/>
    </source>
</evidence>
<dbReference type="Proteomes" id="UP001354989">
    <property type="component" value="Chromosome"/>
</dbReference>
<proteinExistence type="predicted"/>
<gene>
    <name evidence="1" type="ORF">PEPS_11930</name>
</gene>